<feature type="region of interest" description="Disordered" evidence="1">
    <location>
        <begin position="82"/>
        <end position="123"/>
    </location>
</feature>
<name>A0A5J5CYD0_9PERO</name>
<dbReference type="Proteomes" id="UP000327493">
    <property type="component" value="Chromosome 14"/>
</dbReference>
<sequence length="473" mass="49630">MINSDSLFLPREAVGPAGGDWEAFLSLETEEVQVGSRLEVVRSTAGEEELKGNTALDPHNQGRQDQTGRCCSSVQWKAPKELSSPLSSSLTPPLGHRGLESGAIPSRFPKAPPFPKQRANGGRKTNLEEQIGHVSKPLCYQLMFPQRLLDVLPSSFFFILYTSNITRKAANKAPTTPPTITAEGRQKKRSSLKSVASCSLPMTRKSAKTTASSPPIRTAKERQRASQDVLLWQLGGRAPSIHCVTNQIRIHWHYTSTKIITPIITDFEISTRSCSTRLVVTLLRQRKKTVGCCGRLVLSVGTARVSVVMGTLGLKGTLVLTVVVAAAVVGAAVVGSGVVSVVVDVSSSVVVSMSKPGKNVEGSGDRSSQPAEGAVLSAGLVAWLVVTTVMATGDRGTAVVCENTPLSPSASVGSGGPVGSSGLGLGSTAGEAEGAGPVAWVVERRRGSSVVKDTPTDVGLILSSGTGEEKRGF</sequence>
<dbReference type="AlphaFoldDB" id="A0A5J5CYD0"/>
<proteinExistence type="predicted"/>
<comment type="caution">
    <text evidence="3">The sequence shown here is derived from an EMBL/GenBank/DDBJ whole genome shotgun (WGS) entry which is preliminary data.</text>
</comment>
<evidence type="ECO:0000256" key="1">
    <source>
        <dbReference type="SAM" id="MobiDB-lite"/>
    </source>
</evidence>
<gene>
    <name evidence="3" type="ORF">FQN60_007482</name>
</gene>
<feature type="compositionally biased region" description="Low complexity" evidence="1">
    <location>
        <begin position="82"/>
        <end position="94"/>
    </location>
</feature>
<evidence type="ECO:0000313" key="3">
    <source>
        <dbReference type="EMBL" id="KAA8585913.1"/>
    </source>
</evidence>
<feature type="region of interest" description="Disordered" evidence="1">
    <location>
        <begin position="170"/>
        <end position="194"/>
    </location>
</feature>
<feature type="compositionally biased region" description="Gly residues" evidence="1">
    <location>
        <begin position="413"/>
        <end position="427"/>
    </location>
</feature>
<evidence type="ECO:0000256" key="2">
    <source>
        <dbReference type="SAM" id="Phobius"/>
    </source>
</evidence>
<accession>A0A5J5CYD0</accession>
<keyword evidence="4" id="KW-1185">Reference proteome</keyword>
<keyword evidence="2" id="KW-1133">Transmembrane helix</keyword>
<feature type="region of interest" description="Disordered" evidence="1">
    <location>
        <begin position="45"/>
        <end position="68"/>
    </location>
</feature>
<evidence type="ECO:0000313" key="4">
    <source>
        <dbReference type="Proteomes" id="UP000327493"/>
    </source>
</evidence>
<keyword evidence="2" id="KW-0812">Transmembrane</keyword>
<dbReference type="EMBL" id="VOFY01000014">
    <property type="protein sequence ID" value="KAA8585913.1"/>
    <property type="molecule type" value="Genomic_DNA"/>
</dbReference>
<organism evidence="3 4">
    <name type="scientific">Etheostoma spectabile</name>
    <name type="common">orangethroat darter</name>
    <dbReference type="NCBI Taxonomy" id="54343"/>
    <lineage>
        <taxon>Eukaryota</taxon>
        <taxon>Metazoa</taxon>
        <taxon>Chordata</taxon>
        <taxon>Craniata</taxon>
        <taxon>Vertebrata</taxon>
        <taxon>Euteleostomi</taxon>
        <taxon>Actinopterygii</taxon>
        <taxon>Neopterygii</taxon>
        <taxon>Teleostei</taxon>
        <taxon>Neoteleostei</taxon>
        <taxon>Acanthomorphata</taxon>
        <taxon>Eupercaria</taxon>
        <taxon>Perciformes</taxon>
        <taxon>Percoidei</taxon>
        <taxon>Percidae</taxon>
        <taxon>Etheostomatinae</taxon>
        <taxon>Etheostoma</taxon>
    </lineage>
</organism>
<reference evidence="3 4" key="1">
    <citation type="submission" date="2019-08" db="EMBL/GenBank/DDBJ databases">
        <title>A chromosome-level genome assembly, high-density linkage maps, and genome scans reveal the genomic architecture of hybrid incompatibilities underlying speciation via character displacement in darters (Percidae: Etheostominae).</title>
        <authorList>
            <person name="Moran R.L."/>
            <person name="Catchen J.M."/>
            <person name="Fuller R.C."/>
        </authorList>
    </citation>
    <scope>NUCLEOTIDE SEQUENCE [LARGE SCALE GENOMIC DNA]</scope>
    <source>
        <strain evidence="3">EspeVRDwgs_2016</strain>
        <tissue evidence="3">Muscle</tissue>
    </source>
</reference>
<feature type="transmembrane region" description="Helical" evidence="2">
    <location>
        <begin position="318"/>
        <end position="343"/>
    </location>
</feature>
<keyword evidence="2" id="KW-0472">Membrane</keyword>
<feature type="region of interest" description="Disordered" evidence="1">
    <location>
        <begin position="406"/>
        <end position="430"/>
    </location>
</feature>
<protein>
    <submittedName>
        <fullName evidence="3">Uncharacterized protein</fullName>
    </submittedName>
</protein>